<keyword evidence="4" id="KW-1185">Reference proteome</keyword>
<dbReference type="InterPro" id="IPR036866">
    <property type="entry name" value="RibonucZ/Hydroxyglut_hydro"/>
</dbReference>
<feature type="domain" description="Metallo-beta-lactamase" evidence="2">
    <location>
        <begin position="18"/>
        <end position="218"/>
    </location>
</feature>
<accession>A0AAE9MHF3</accession>
<name>A0AAE9MHF3_9GAMM</name>
<evidence type="ECO:0000256" key="1">
    <source>
        <dbReference type="ARBA" id="ARBA00022801"/>
    </source>
</evidence>
<gene>
    <name evidence="3" type="ORF">NHF51_00040</name>
</gene>
<keyword evidence="1" id="KW-0378">Hydrolase</keyword>
<dbReference type="Pfam" id="PF12706">
    <property type="entry name" value="Lactamase_B_2"/>
    <property type="match status" value="1"/>
</dbReference>
<dbReference type="EMBL" id="CP099717">
    <property type="protein sequence ID" value="USV57646.1"/>
    <property type="molecule type" value="Genomic_DNA"/>
</dbReference>
<dbReference type="InterPro" id="IPR001279">
    <property type="entry name" value="Metallo-B-lactamas"/>
</dbReference>
<dbReference type="SUPFAM" id="SSF56281">
    <property type="entry name" value="Metallo-hydrolase/oxidoreductase"/>
    <property type="match status" value="1"/>
</dbReference>
<dbReference type="Proteomes" id="UP001056890">
    <property type="component" value="Chromosome"/>
</dbReference>
<dbReference type="AlphaFoldDB" id="A0AAE9MHF3"/>
<dbReference type="GO" id="GO:0016787">
    <property type="term" value="F:hydrolase activity"/>
    <property type="evidence" value="ECO:0007669"/>
    <property type="project" value="UniProtKB-KW"/>
</dbReference>
<organism evidence="3 4">
    <name type="scientific">Aeromonas encheleia</name>
    <dbReference type="NCBI Taxonomy" id="73010"/>
    <lineage>
        <taxon>Bacteria</taxon>
        <taxon>Pseudomonadati</taxon>
        <taxon>Pseudomonadota</taxon>
        <taxon>Gammaproteobacteria</taxon>
        <taxon>Aeromonadales</taxon>
        <taxon>Aeromonadaceae</taxon>
        <taxon>Aeromonas</taxon>
    </lineage>
</organism>
<protein>
    <submittedName>
        <fullName evidence="3">MBL fold metallo-hydrolase</fullName>
    </submittedName>
</protein>
<dbReference type="Gene3D" id="3.60.15.10">
    <property type="entry name" value="Ribonuclease Z/Hydroxyacylglutathione hydrolase-like"/>
    <property type="match status" value="1"/>
</dbReference>
<reference evidence="3" key="1">
    <citation type="submission" date="2022-06" db="EMBL/GenBank/DDBJ databases">
        <title>Complete Genome of Aeromonas sp. Strain SOD01 Isolated from an Urban Freshwater Stream.</title>
        <authorList>
            <person name="Williams L.E."/>
            <person name="Brysgel T."/>
            <person name="Capestro E.M."/>
            <person name="Foltz G.V."/>
            <person name="Gardner A.E."/>
            <person name="Ingrassia J."/>
            <person name="Peterson E."/>
            <person name="Arruda J."/>
            <person name="Flaherty I."/>
            <person name="Hunt M."/>
            <person name="Pappas G."/>
            <person name="Ramsaran S."/>
            <person name="Rocha M."/>
        </authorList>
    </citation>
    <scope>NUCLEOTIDE SEQUENCE</scope>
    <source>
        <strain evidence="3">SOD01</strain>
    </source>
</reference>
<dbReference type="RefSeq" id="WP_252995324.1">
    <property type="nucleotide sequence ID" value="NZ_CP099717.1"/>
</dbReference>
<dbReference type="PANTHER" id="PTHR43546:SF9">
    <property type="entry name" value="L-ASCORBATE-6-PHOSPHATE LACTONASE ULAG-RELATED"/>
    <property type="match status" value="1"/>
</dbReference>
<dbReference type="InterPro" id="IPR050114">
    <property type="entry name" value="UPF0173_UPF0282_UlaG_hydrolase"/>
</dbReference>
<evidence type="ECO:0000313" key="3">
    <source>
        <dbReference type="EMBL" id="USV57646.1"/>
    </source>
</evidence>
<dbReference type="PANTHER" id="PTHR43546">
    <property type="entry name" value="UPF0173 METAL-DEPENDENT HYDROLASE MJ1163-RELATED"/>
    <property type="match status" value="1"/>
</dbReference>
<sequence>MHITQVRNATLLIDYAGTRFLIDPMLSAKDSLPGFEGTANSHLRNPLVELPLPLTELIDVDAVIVTHDHPDHWDLAAQQQIPKHLPLFVQHQKDADSILACGFHDVRLLDESAEFAGIRLQRTEGQHGSDDVMAVLGERLGEVCGVVFSHPGEKRLYLAGDTVWNKMVEYSLRQHRPEVVILNCGDARVPGLGSIIMGKEDVRAVYLAAPQATLIASHMEAVNHAVLSRDELRDFLDEHGMTARVLVPADGETLSL</sequence>
<evidence type="ECO:0000259" key="2">
    <source>
        <dbReference type="Pfam" id="PF12706"/>
    </source>
</evidence>
<proteinExistence type="predicted"/>
<evidence type="ECO:0000313" key="4">
    <source>
        <dbReference type="Proteomes" id="UP001056890"/>
    </source>
</evidence>